<dbReference type="FunFam" id="3.10.260.20:FF:000002">
    <property type="entry name" value="SKI-like oncogene a"/>
    <property type="match status" value="1"/>
</dbReference>
<evidence type="ECO:0000256" key="1">
    <source>
        <dbReference type="ARBA" id="ARBA00009513"/>
    </source>
</evidence>
<dbReference type="InterPro" id="IPR009061">
    <property type="entry name" value="DNA-bd_dom_put_sf"/>
</dbReference>
<dbReference type="InterPro" id="IPR037000">
    <property type="entry name" value="Ski_DNA-bd_sf"/>
</dbReference>
<dbReference type="GO" id="GO:0005737">
    <property type="term" value="C:cytoplasm"/>
    <property type="evidence" value="ECO:0007669"/>
    <property type="project" value="TreeGrafter"/>
</dbReference>
<dbReference type="InterPro" id="IPR010919">
    <property type="entry name" value="SAND-like_dom_sf"/>
</dbReference>
<dbReference type="Pfam" id="PF02437">
    <property type="entry name" value="Ski_Sno_DHD"/>
    <property type="match status" value="1"/>
</dbReference>
<gene>
    <name evidence="3" type="ORF">NQ315_016158</name>
</gene>
<dbReference type="SMART" id="SM01046">
    <property type="entry name" value="c-SKI_SMAD_bind"/>
    <property type="match status" value="1"/>
</dbReference>
<evidence type="ECO:0000313" key="3">
    <source>
        <dbReference type="EMBL" id="KAJ8913215.1"/>
    </source>
</evidence>
<dbReference type="EMBL" id="JANEYG010000099">
    <property type="protein sequence ID" value="KAJ8913215.1"/>
    <property type="molecule type" value="Genomic_DNA"/>
</dbReference>
<protein>
    <recommendedName>
        <fullName evidence="2">c-SKI SMAD4-binding domain-containing protein</fullName>
    </recommendedName>
</protein>
<dbReference type="AlphaFoldDB" id="A0AAV8VGH3"/>
<evidence type="ECO:0000313" key="4">
    <source>
        <dbReference type="Proteomes" id="UP001159042"/>
    </source>
</evidence>
<reference evidence="3 4" key="1">
    <citation type="journal article" date="2023" name="Insect Mol. Biol.">
        <title>Genome sequencing provides insights into the evolution of gene families encoding plant cell wall-degrading enzymes in longhorned beetles.</title>
        <authorList>
            <person name="Shin N.R."/>
            <person name="Okamura Y."/>
            <person name="Kirsch R."/>
            <person name="Pauchet Y."/>
        </authorList>
    </citation>
    <scope>NUCLEOTIDE SEQUENCE [LARGE SCALE GENOMIC DNA]</scope>
    <source>
        <strain evidence="3">EAD_L_NR</strain>
    </source>
</reference>
<dbReference type="GO" id="GO:0005634">
    <property type="term" value="C:nucleus"/>
    <property type="evidence" value="ECO:0007669"/>
    <property type="project" value="TreeGrafter"/>
</dbReference>
<keyword evidence="4" id="KW-1185">Reference proteome</keyword>
<dbReference type="PANTHER" id="PTHR10005:SF25">
    <property type="entry name" value="SNO ONCOGENE, ISOFORM B"/>
    <property type="match status" value="1"/>
</dbReference>
<dbReference type="SUPFAM" id="SSF46955">
    <property type="entry name" value="Putative DNA-binding domain"/>
    <property type="match status" value="1"/>
</dbReference>
<evidence type="ECO:0000259" key="2">
    <source>
        <dbReference type="SMART" id="SM01046"/>
    </source>
</evidence>
<dbReference type="SUPFAM" id="SSF63763">
    <property type="entry name" value="SAND domain-like"/>
    <property type="match status" value="1"/>
</dbReference>
<dbReference type="CDD" id="cd21079">
    <property type="entry name" value="DHD_Ski_Sno"/>
    <property type="match status" value="1"/>
</dbReference>
<dbReference type="Proteomes" id="UP001159042">
    <property type="component" value="Unassembled WGS sequence"/>
</dbReference>
<dbReference type="Gene3D" id="3.10.390.10">
    <property type="entry name" value="SAND domain-like"/>
    <property type="match status" value="1"/>
</dbReference>
<sequence>MMEVTPHLKSVLKNYQHSATKSLQGPGLALVAPKNELPSPELKEEEFVPAPFPVQQVPILTTPDTSCSERSETILEGEAISCFVVGGEKRLCLPQVLNSVLRDFTLQQINQECDQLQIYCSRCTPEQLNVLKNQGILPSSAPSCGLITKTDAERLCSALLYGQVNSVLRPRKGALSIPVYHECFGRAHGLCFPELYTSKNAKCIECEDCQGGFSPQQFVCHVHRDLENRTVHWGFDSCNWRCYVHVPLEHEDYKQFAKILDDMREQYEGKMAFPPPVVEPVIKRKQKCGKDSDIWKFEKMCGKFKDVRGSLRFLFLRKKFEYVCGKSRCLCNQVWRSAGKLFEEAGRCRKIRRCAESRKGRPKSGGARENHLDILVSLFEEMRKTGAYRSLRNSWWCKEVGRKFEVFLKRKFEDGWRIRLVVFLNKFGEVRERCTKSRKLNEVRGSSKYFLGSAGKFKDVRRRKGNHLDILVSLFEKMQKTGVRFKENSLKEDVGVAGSSVNFGDERSAFWEVQRNSRKCGDVRGRRSLRKCVWFKEVGRKFEVFLKRKFEDGWRIRLVVFVNKFGEVRERCTKSKKVNEVRGSSKYFLGSAGKFKDVRRRKGNHLDILVSLFEKMQKTGGRFKENSLKEDVGVAGSSVNFGDERSAFWEVQGNSRKCGDVKGRGSGEEVRGLFKKEVRRRLENSLQDVGVAGSSVNFGDERSAFWEVQGNSRKCGDVRGRVSKTLAENRLGVSMNKVWDSYKKSLMKLGDTFLGRAKGGEVPKMFQKDSGKCVRVHGKLSENLQDNEDKVHWSALSDAVEVFFPDFIRH</sequence>
<dbReference type="GO" id="GO:0046332">
    <property type="term" value="F:SMAD binding"/>
    <property type="evidence" value="ECO:0007669"/>
    <property type="project" value="InterPro"/>
</dbReference>
<proteinExistence type="inferred from homology"/>
<dbReference type="Gene3D" id="3.10.260.20">
    <property type="entry name" value="Ski"/>
    <property type="match status" value="1"/>
</dbReference>
<organism evidence="3 4">
    <name type="scientific">Exocentrus adspersus</name>
    <dbReference type="NCBI Taxonomy" id="1586481"/>
    <lineage>
        <taxon>Eukaryota</taxon>
        <taxon>Metazoa</taxon>
        <taxon>Ecdysozoa</taxon>
        <taxon>Arthropoda</taxon>
        <taxon>Hexapoda</taxon>
        <taxon>Insecta</taxon>
        <taxon>Pterygota</taxon>
        <taxon>Neoptera</taxon>
        <taxon>Endopterygota</taxon>
        <taxon>Coleoptera</taxon>
        <taxon>Polyphaga</taxon>
        <taxon>Cucujiformia</taxon>
        <taxon>Chrysomeloidea</taxon>
        <taxon>Cerambycidae</taxon>
        <taxon>Lamiinae</taxon>
        <taxon>Acanthocinini</taxon>
        <taxon>Exocentrus</taxon>
    </lineage>
</organism>
<dbReference type="GO" id="GO:0000981">
    <property type="term" value="F:DNA-binding transcription factor activity, RNA polymerase II-specific"/>
    <property type="evidence" value="ECO:0007669"/>
    <property type="project" value="TreeGrafter"/>
</dbReference>
<dbReference type="GO" id="GO:0030514">
    <property type="term" value="P:negative regulation of BMP signaling pathway"/>
    <property type="evidence" value="ECO:0007669"/>
    <property type="project" value="TreeGrafter"/>
</dbReference>
<name>A0AAV8VGH3_9CUCU</name>
<dbReference type="GO" id="GO:0000978">
    <property type="term" value="F:RNA polymerase II cis-regulatory region sequence-specific DNA binding"/>
    <property type="evidence" value="ECO:0007669"/>
    <property type="project" value="TreeGrafter"/>
</dbReference>
<comment type="similarity">
    <text evidence="1">Belongs to the SKI family.</text>
</comment>
<accession>A0AAV8VGH3</accession>
<dbReference type="PANTHER" id="PTHR10005">
    <property type="entry name" value="SKI ONCOGENE-RELATED"/>
    <property type="match status" value="1"/>
</dbReference>
<dbReference type="InterPro" id="IPR014890">
    <property type="entry name" value="c-SKI_SMAD4-bd_dom"/>
</dbReference>
<feature type="domain" description="c-SKI SMAD4-binding" evidence="2">
    <location>
        <begin position="176"/>
        <end position="268"/>
    </location>
</feature>
<dbReference type="InterPro" id="IPR003380">
    <property type="entry name" value="SKI/SNO/DAC"/>
</dbReference>
<comment type="caution">
    <text evidence="3">The sequence shown here is derived from an EMBL/GenBank/DDBJ whole genome shotgun (WGS) entry which is preliminary data.</text>
</comment>
<dbReference type="Pfam" id="PF08782">
    <property type="entry name" value="c-SKI_SMAD_bind"/>
    <property type="match status" value="1"/>
</dbReference>
<dbReference type="InterPro" id="IPR023216">
    <property type="entry name" value="Tscrpt_reg_SKI_SnoN"/>
</dbReference>
<dbReference type="GO" id="GO:0005667">
    <property type="term" value="C:transcription regulator complex"/>
    <property type="evidence" value="ECO:0007669"/>
    <property type="project" value="TreeGrafter"/>
</dbReference>